<feature type="domain" description="Tyrosine specific protein phosphatases" evidence="4">
    <location>
        <begin position="775"/>
        <end position="868"/>
    </location>
</feature>
<accession>A0A1G4KFX3</accession>
<evidence type="ECO:0000313" key="6">
    <source>
        <dbReference type="Proteomes" id="UP000191024"/>
    </source>
</evidence>
<dbReference type="InterPro" id="IPR016130">
    <property type="entry name" value="Tyr_Pase_AS"/>
</dbReference>
<reference evidence="6" key="1">
    <citation type="submission" date="2016-03" db="EMBL/GenBank/DDBJ databases">
        <authorList>
            <person name="Devillers H."/>
        </authorList>
    </citation>
    <scope>NUCLEOTIDE SEQUENCE [LARGE SCALE GENOMIC DNA]</scope>
</reference>
<feature type="domain" description="Tyrosine-protein phosphatase" evidence="3">
    <location>
        <begin position="476"/>
        <end position="877"/>
    </location>
</feature>
<dbReference type="SMART" id="SM00194">
    <property type="entry name" value="PTPc"/>
    <property type="match status" value="1"/>
</dbReference>
<organism evidence="5 6">
    <name type="scientific">Lachancea mirantina</name>
    <dbReference type="NCBI Taxonomy" id="1230905"/>
    <lineage>
        <taxon>Eukaryota</taxon>
        <taxon>Fungi</taxon>
        <taxon>Dikarya</taxon>
        <taxon>Ascomycota</taxon>
        <taxon>Saccharomycotina</taxon>
        <taxon>Saccharomycetes</taxon>
        <taxon>Saccharomycetales</taxon>
        <taxon>Saccharomycetaceae</taxon>
        <taxon>Lachancea</taxon>
    </lineage>
</organism>
<evidence type="ECO:0000313" key="5">
    <source>
        <dbReference type="EMBL" id="SCV03240.1"/>
    </source>
</evidence>
<dbReference type="PANTHER" id="PTHR19134">
    <property type="entry name" value="RECEPTOR-TYPE TYROSINE-PROTEIN PHOSPHATASE"/>
    <property type="match status" value="1"/>
</dbReference>
<dbReference type="InterPro" id="IPR036873">
    <property type="entry name" value="Rhodanese-like_dom_sf"/>
</dbReference>
<feature type="compositionally biased region" description="Basic and acidic residues" evidence="2">
    <location>
        <begin position="428"/>
        <end position="438"/>
    </location>
</feature>
<dbReference type="GO" id="GO:0004725">
    <property type="term" value="F:protein tyrosine phosphatase activity"/>
    <property type="evidence" value="ECO:0007669"/>
    <property type="project" value="InterPro"/>
</dbReference>
<comment type="similarity">
    <text evidence="1">Belongs to the protein-tyrosine phosphatase family. Non-receptor class subfamily.</text>
</comment>
<dbReference type="InterPro" id="IPR000242">
    <property type="entry name" value="PTP_cat"/>
</dbReference>
<feature type="region of interest" description="Disordered" evidence="2">
    <location>
        <begin position="205"/>
        <end position="229"/>
    </location>
</feature>
<dbReference type="OrthoDB" id="6058203at2759"/>
<feature type="compositionally biased region" description="Polar residues" evidence="2">
    <location>
        <begin position="350"/>
        <end position="364"/>
    </location>
</feature>
<evidence type="ECO:0000256" key="2">
    <source>
        <dbReference type="SAM" id="MobiDB-lite"/>
    </source>
</evidence>
<dbReference type="PANTHER" id="PTHR19134:SF561">
    <property type="entry name" value="PROTEIN TYROSINE PHOSPHATASE 36E, ISOFORM A"/>
    <property type="match status" value="1"/>
</dbReference>
<evidence type="ECO:0000256" key="1">
    <source>
        <dbReference type="ARBA" id="ARBA00009649"/>
    </source>
</evidence>
<dbReference type="SUPFAM" id="SSF52799">
    <property type="entry name" value="(Phosphotyrosine protein) phosphatases II"/>
    <property type="match status" value="1"/>
</dbReference>
<dbReference type="InterPro" id="IPR050348">
    <property type="entry name" value="Protein-Tyr_Phosphatase"/>
</dbReference>
<dbReference type="STRING" id="1230905.A0A1G4KFX3"/>
<evidence type="ECO:0000259" key="3">
    <source>
        <dbReference type="PROSITE" id="PS50055"/>
    </source>
</evidence>
<dbReference type="InterPro" id="IPR003595">
    <property type="entry name" value="Tyr_Pase_cat"/>
</dbReference>
<keyword evidence="6" id="KW-1185">Reference proteome</keyword>
<dbReference type="InterPro" id="IPR000387">
    <property type="entry name" value="Tyr_Pase_dom"/>
</dbReference>
<feature type="region of interest" description="Disordered" evidence="2">
    <location>
        <begin position="350"/>
        <end position="371"/>
    </location>
</feature>
<dbReference type="PRINTS" id="PR00700">
    <property type="entry name" value="PRTYPHPHTASE"/>
</dbReference>
<dbReference type="Gene3D" id="3.40.250.10">
    <property type="entry name" value="Rhodanese-like domain"/>
    <property type="match status" value="1"/>
</dbReference>
<dbReference type="PROSITE" id="PS50056">
    <property type="entry name" value="TYR_PHOSPHATASE_2"/>
    <property type="match status" value="1"/>
</dbReference>
<name>A0A1G4KFX3_9SACH</name>
<dbReference type="Pfam" id="PF00102">
    <property type="entry name" value="Y_phosphatase"/>
    <property type="match status" value="2"/>
</dbReference>
<dbReference type="PROSITE" id="PS00383">
    <property type="entry name" value="TYR_PHOSPHATASE_1"/>
    <property type="match status" value="1"/>
</dbReference>
<gene>
    <name evidence="5" type="ORF">LAMI_0H06568G</name>
</gene>
<dbReference type="InterPro" id="IPR029021">
    <property type="entry name" value="Prot-tyrosine_phosphatase-like"/>
</dbReference>
<dbReference type="SMART" id="SM00404">
    <property type="entry name" value="PTPc_motif"/>
    <property type="match status" value="1"/>
</dbReference>
<feature type="region of interest" description="Disordered" evidence="2">
    <location>
        <begin position="428"/>
        <end position="456"/>
    </location>
</feature>
<dbReference type="Proteomes" id="UP000191024">
    <property type="component" value="Chromosome H"/>
</dbReference>
<dbReference type="Gene3D" id="3.90.190.10">
    <property type="entry name" value="Protein tyrosine phosphatase superfamily"/>
    <property type="match status" value="1"/>
</dbReference>
<feature type="region of interest" description="Disordered" evidence="2">
    <location>
        <begin position="672"/>
        <end position="691"/>
    </location>
</feature>
<feature type="compositionally biased region" description="Polar residues" evidence="2">
    <location>
        <begin position="217"/>
        <end position="228"/>
    </location>
</feature>
<dbReference type="PROSITE" id="PS50055">
    <property type="entry name" value="TYR_PHOSPHATASE_PTP"/>
    <property type="match status" value="1"/>
</dbReference>
<protein>
    <submittedName>
        <fullName evidence="5">LAMI_0H06568g1_1</fullName>
    </submittedName>
</protein>
<evidence type="ECO:0000259" key="4">
    <source>
        <dbReference type="PROSITE" id="PS50056"/>
    </source>
</evidence>
<dbReference type="EMBL" id="LT598468">
    <property type="protein sequence ID" value="SCV03240.1"/>
    <property type="molecule type" value="Genomic_DNA"/>
</dbReference>
<sequence>MVSSDTLASRRFLMNEPGIAGPGRTSSACAGGRNVAYANVDLTEPCHKVAGLQAAVDVEDARKFRAKDVLVLDISQRGSSSSSSGGCAATATPLPSPLKDCAQLHLCFPSTLLRRPNFQFSQLVHTLDKQTETRLEREVQRCSKFVFYDQTSTMKECSLNTYRIMSKFIPYLMQEKNWNAEFWLLQHAENDQTDRPVPSAMAAVATSDVPSPEEFAKSSSKTPRGSPSTAAVAAAAATAAAAKQRCDRNPNKRKINLKITIPSSGSGQDTNSFVQSFKKDSIHYSPNSLRKYFSFHIPGALKADDALLPRWLRPFTNDADQNLLRILHSFELLEKHEVLRLERCLQMSRSDTSGRLDTASNGSPSRPKKLYSFRQLQREYRPNRHDYDSDNDAYTETKDLKLRMDIHEELNDGENREILAKLKQLRSDLPHEDSEKNAKPIPSTGALKASETEDEDVVETPMDNYLMTRGIQSFTKNRYSNILPYEHSRVKLEPSPVWPENNSNKFDTPLTGSNSPATPLVDVIRKRRNSYFNQDFHAREKNLESSEGKGAEISSNGRLMATPHADSESDGFNDYFNANYLKIPQINVKCNYIATQAPLPSTLDDFWKVVLSNKVKVIISLNSDDELVMRKWDIYWNGKALKKYDVRISKSFDNVAGVKGCIMRVFEVSRPHNRSNDCGDKEDHERDSGEEKDLGNLKKFKANGLKEDSSNFPKHSALDCSTYTVYQLQYTKWLDSCGIVMDDVIRLHRMKNLIVANPVEFVHNLEQGISYDQLVDMERVVKLDNDDNESSPSSRDIQESPTLVHCSAGCGRTGVFITLDILLNILEPPCRRFNRIDVWNMSQDLIFIVVNELRKQRISMVQNLTQYITCYEGILDYFASNINSECIDN</sequence>
<dbReference type="AlphaFoldDB" id="A0A1G4KFX3"/>
<proteinExistence type="inferred from homology"/>